<reference evidence="2 3" key="1">
    <citation type="submission" date="2015-03" db="EMBL/GenBank/DDBJ databases">
        <title>Luteipulveratus halotolerans sp. nov., a novel actinobacterium (Dermacoccaceae) from Sarawak, Malaysia.</title>
        <authorList>
            <person name="Juboi H."/>
            <person name="Basik A."/>
            <person name="Shamsul S.S."/>
            <person name="Arnold P."/>
            <person name="Schmitt E.K."/>
            <person name="Sanglier J.-J."/>
            <person name="Yeo T."/>
        </authorList>
    </citation>
    <scope>NUCLEOTIDE SEQUENCE [LARGE SCALE GENOMIC DNA]</scope>
    <source>
        <strain evidence="2 3">MN07-A0370</strain>
    </source>
</reference>
<organism evidence="2 3">
    <name type="scientific">Luteipulveratus mongoliensis</name>
    <dbReference type="NCBI Taxonomy" id="571913"/>
    <lineage>
        <taxon>Bacteria</taxon>
        <taxon>Bacillati</taxon>
        <taxon>Actinomycetota</taxon>
        <taxon>Actinomycetes</taxon>
        <taxon>Micrococcales</taxon>
        <taxon>Dermacoccaceae</taxon>
        <taxon>Luteipulveratus</taxon>
    </lineage>
</organism>
<dbReference type="OrthoDB" id="3253635at2"/>
<feature type="transmembrane region" description="Helical" evidence="1">
    <location>
        <begin position="110"/>
        <end position="140"/>
    </location>
</feature>
<evidence type="ECO:0000313" key="2">
    <source>
        <dbReference type="EMBL" id="AKU18368.1"/>
    </source>
</evidence>
<evidence type="ECO:0000256" key="1">
    <source>
        <dbReference type="SAM" id="Phobius"/>
    </source>
</evidence>
<gene>
    <name evidence="2" type="ORF">VV02_25170</name>
</gene>
<protein>
    <recommendedName>
        <fullName evidence="4">DoxX family protein</fullName>
    </recommendedName>
</protein>
<dbReference type="RefSeq" id="WP_052596107.1">
    <property type="nucleotide sequence ID" value="NZ_CP011112.1"/>
</dbReference>
<dbReference type="EMBL" id="CP011112">
    <property type="protein sequence ID" value="AKU18368.1"/>
    <property type="molecule type" value="Genomic_DNA"/>
</dbReference>
<proteinExistence type="predicted"/>
<dbReference type="STRING" id="571913.VV02_25170"/>
<sequence>MTNTQVDETTLSPAATKVPGRALPFASAQFWVWPALRIAVGLVFLWTFLDKLLALGYSTGRNPETDVVDRFGPKAWIHGNSPTKGFLSQGTDSPFSSAYESMAGVSIFDWLFMLGMGGVGVAVILGVATRIATISGVLLMLSLRLALLVPETNPIVDQHVVYGLLLVGLAALPAARRFSLATWWDRLPIVQRFAFLR</sequence>
<feature type="transmembrane region" description="Helical" evidence="1">
    <location>
        <begin position="30"/>
        <end position="49"/>
    </location>
</feature>
<dbReference type="AlphaFoldDB" id="A0A0K1JP56"/>
<dbReference type="Proteomes" id="UP000066480">
    <property type="component" value="Chromosome"/>
</dbReference>
<evidence type="ECO:0008006" key="4">
    <source>
        <dbReference type="Google" id="ProtNLM"/>
    </source>
</evidence>
<name>A0A0K1JP56_9MICO</name>
<keyword evidence="1" id="KW-0472">Membrane</keyword>
<keyword evidence="1" id="KW-0812">Transmembrane</keyword>
<feature type="transmembrane region" description="Helical" evidence="1">
    <location>
        <begin position="160"/>
        <end position="178"/>
    </location>
</feature>
<keyword evidence="1" id="KW-1133">Transmembrane helix</keyword>
<keyword evidence="3" id="KW-1185">Reference proteome</keyword>
<evidence type="ECO:0000313" key="3">
    <source>
        <dbReference type="Proteomes" id="UP000066480"/>
    </source>
</evidence>
<dbReference type="KEGG" id="lmoi:VV02_25170"/>
<accession>A0A0K1JP56</accession>